<sequence length="25" mass="2695">SATRSQTVKSLRTSNGFPLFGELVV</sequence>
<accession>A0A395X3U7</accession>
<comment type="caution">
    <text evidence="1">The sequence shown here is derived from an EMBL/GenBank/DDBJ whole genome shotgun (WGS) entry which is preliminary data.</text>
</comment>
<dbReference type="AlphaFoldDB" id="A0A395X3U7"/>
<evidence type="ECO:0000313" key="2">
    <source>
        <dbReference type="Proteomes" id="UP000265828"/>
    </source>
</evidence>
<protein>
    <submittedName>
        <fullName evidence="1">Transcriptional regulator</fullName>
    </submittedName>
</protein>
<feature type="non-terminal residue" evidence="1">
    <location>
        <position position="1"/>
    </location>
</feature>
<gene>
    <name evidence="1" type="ORF">DWW07_18765</name>
</gene>
<dbReference type="Proteomes" id="UP000265828">
    <property type="component" value="Unassembled WGS sequence"/>
</dbReference>
<dbReference type="EMBL" id="QRZI01000034">
    <property type="protein sequence ID" value="RGV59988.1"/>
    <property type="molecule type" value="Genomic_DNA"/>
</dbReference>
<name>A0A395X3U7_9FIRM</name>
<reference evidence="1 2" key="1">
    <citation type="submission" date="2018-08" db="EMBL/GenBank/DDBJ databases">
        <title>A genome reference for cultivated species of the human gut microbiota.</title>
        <authorList>
            <person name="Zou Y."/>
            <person name="Xue W."/>
            <person name="Luo G."/>
        </authorList>
    </citation>
    <scope>NUCLEOTIDE SEQUENCE [LARGE SCALE GENOMIC DNA]</scope>
    <source>
        <strain evidence="1 2">AF14-23</strain>
    </source>
</reference>
<evidence type="ECO:0000313" key="1">
    <source>
        <dbReference type="EMBL" id="RGV59988.1"/>
    </source>
</evidence>
<proteinExistence type="predicted"/>
<organism evidence="1 2">
    <name type="scientific">Blautia obeum</name>
    <dbReference type="NCBI Taxonomy" id="40520"/>
    <lineage>
        <taxon>Bacteria</taxon>
        <taxon>Bacillati</taxon>
        <taxon>Bacillota</taxon>
        <taxon>Clostridia</taxon>
        <taxon>Lachnospirales</taxon>
        <taxon>Lachnospiraceae</taxon>
        <taxon>Blautia</taxon>
    </lineage>
</organism>